<dbReference type="AlphaFoldDB" id="A0A834MLW8"/>
<dbReference type="EMBL" id="JAACXV010000061">
    <property type="protein sequence ID" value="KAF7285105.1"/>
    <property type="molecule type" value="Genomic_DNA"/>
</dbReference>
<proteinExistence type="predicted"/>
<dbReference type="Proteomes" id="UP000625711">
    <property type="component" value="Unassembled WGS sequence"/>
</dbReference>
<gene>
    <name evidence="2" type="ORF">GWI33_011956</name>
</gene>
<reference evidence="2" key="1">
    <citation type="submission" date="2020-08" db="EMBL/GenBank/DDBJ databases">
        <title>Genome sequencing and assembly of the red palm weevil Rhynchophorus ferrugineus.</title>
        <authorList>
            <person name="Dias G.B."/>
            <person name="Bergman C.M."/>
            <person name="Manee M."/>
        </authorList>
    </citation>
    <scope>NUCLEOTIDE SEQUENCE</scope>
    <source>
        <strain evidence="2">AA-2017</strain>
        <tissue evidence="2">Whole larva</tissue>
    </source>
</reference>
<evidence type="ECO:0000313" key="2">
    <source>
        <dbReference type="EMBL" id="KAF7285105.1"/>
    </source>
</evidence>
<sequence length="144" mass="16566">MEKEHTNWIGATPPYIIARPRPDCMDISTESGALETLTLPFFSHVHEGEPLRLDYSLPSPHEWIGAESAADGILPFQRPIMCRRNSRRMTDSSAPRFFEVIFAERNRKKRPIGQKIFVILRVPFISPVILLRTLIISLDIREKV</sequence>
<keyword evidence="1" id="KW-0472">Membrane</keyword>
<keyword evidence="3" id="KW-1185">Reference proteome</keyword>
<keyword evidence="1" id="KW-0812">Transmembrane</keyword>
<comment type="caution">
    <text evidence="2">The sequence shown here is derived from an EMBL/GenBank/DDBJ whole genome shotgun (WGS) entry which is preliminary data.</text>
</comment>
<evidence type="ECO:0000313" key="3">
    <source>
        <dbReference type="Proteomes" id="UP000625711"/>
    </source>
</evidence>
<accession>A0A834MLW8</accession>
<organism evidence="2 3">
    <name type="scientific">Rhynchophorus ferrugineus</name>
    <name type="common">Red palm weevil</name>
    <name type="synonym">Curculio ferrugineus</name>
    <dbReference type="NCBI Taxonomy" id="354439"/>
    <lineage>
        <taxon>Eukaryota</taxon>
        <taxon>Metazoa</taxon>
        <taxon>Ecdysozoa</taxon>
        <taxon>Arthropoda</taxon>
        <taxon>Hexapoda</taxon>
        <taxon>Insecta</taxon>
        <taxon>Pterygota</taxon>
        <taxon>Neoptera</taxon>
        <taxon>Endopterygota</taxon>
        <taxon>Coleoptera</taxon>
        <taxon>Polyphaga</taxon>
        <taxon>Cucujiformia</taxon>
        <taxon>Curculionidae</taxon>
        <taxon>Dryophthorinae</taxon>
        <taxon>Rhynchophorus</taxon>
    </lineage>
</organism>
<evidence type="ECO:0000256" key="1">
    <source>
        <dbReference type="SAM" id="Phobius"/>
    </source>
</evidence>
<name>A0A834MLW8_RHYFE</name>
<protein>
    <submittedName>
        <fullName evidence="2">Uncharacterized protein</fullName>
    </submittedName>
</protein>
<feature type="transmembrane region" description="Helical" evidence="1">
    <location>
        <begin position="116"/>
        <end position="138"/>
    </location>
</feature>
<keyword evidence="1" id="KW-1133">Transmembrane helix</keyword>